<proteinExistence type="predicted"/>
<evidence type="ECO:0000313" key="2">
    <source>
        <dbReference type="Proteomes" id="UP000317315"/>
    </source>
</evidence>
<dbReference type="EMBL" id="FXTM01000014">
    <property type="protein sequence ID" value="SMO61122.1"/>
    <property type="molecule type" value="Genomic_DNA"/>
</dbReference>
<name>A0A521CNU5_9BACT</name>
<organism evidence="1 2">
    <name type="scientific">Balnearium lithotrophicum</name>
    <dbReference type="NCBI Taxonomy" id="223788"/>
    <lineage>
        <taxon>Bacteria</taxon>
        <taxon>Pseudomonadati</taxon>
        <taxon>Aquificota</taxon>
        <taxon>Aquificia</taxon>
        <taxon>Desulfurobacteriales</taxon>
        <taxon>Desulfurobacteriaceae</taxon>
        <taxon>Balnearium</taxon>
    </lineage>
</organism>
<evidence type="ECO:0008006" key="3">
    <source>
        <dbReference type="Google" id="ProtNLM"/>
    </source>
</evidence>
<dbReference type="Proteomes" id="UP000317315">
    <property type="component" value="Unassembled WGS sequence"/>
</dbReference>
<protein>
    <recommendedName>
        <fullName evidence="3">HTH hxlR-type domain-containing protein</fullName>
    </recommendedName>
</protein>
<dbReference type="Gene3D" id="1.10.10.10">
    <property type="entry name" value="Winged helix-like DNA-binding domain superfamily/Winged helix DNA-binding domain"/>
    <property type="match status" value="1"/>
</dbReference>
<gene>
    <name evidence="1" type="ORF">SAMN06269117_11429</name>
</gene>
<dbReference type="SUPFAM" id="SSF46785">
    <property type="entry name" value="Winged helix' DNA-binding domain"/>
    <property type="match status" value="1"/>
</dbReference>
<sequence>MKELVITKEDTKKLSLLFSHLSDLRLRTLLFLLYNNGASFQSTLVKKIGTEKVLETLELMEKWRLVERKSKTIYLTSLGKAVVEACINILEVMKDET</sequence>
<dbReference type="InterPro" id="IPR036390">
    <property type="entry name" value="WH_DNA-bd_sf"/>
</dbReference>
<accession>A0A521CNU5</accession>
<evidence type="ECO:0000313" key="1">
    <source>
        <dbReference type="EMBL" id="SMO61122.1"/>
    </source>
</evidence>
<dbReference type="InterPro" id="IPR036388">
    <property type="entry name" value="WH-like_DNA-bd_sf"/>
</dbReference>
<reference evidence="1 2" key="1">
    <citation type="submission" date="2017-05" db="EMBL/GenBank/DDBJ databases">
        <authorList>
            <person name="Varghese N."/>
            <person name="Submissions S."/>
        </authorList>
    </citation>
    <scope>NUCLEOTIDE SEQUENCE [LARGE SCALE GENOMIC DNA]</scope>
    <source>
        <strain evidence="1 2">DSM 16304</strain>
    </source>
</reference>
<dbReference type="AlphaFoldDB" id="A0A521CNU5"/>
<keyword evidence="2" id="KW-1185">Reference proteome</keyword>